<proteinExistence type="predicted"/>
<dbReference type="RefSeq" id="WP_145985545.1">
    <property type="nucleotide sequence ID" value="NZ_CP029843.1"/>
</dbReference>
<evidence type="ECO:0000313" key="1">
    <source>
        <dbReference type="EMBL" id="KAB8174838.1"/>
    </source>
</evidence>
<accession>A0A508A9L7</accession>
<evidence type="ECO:0000313" key="2">
    <source>
        <dbReference type="Proteomes" id="UP000320431"/>
    </source>
</evidence>
<sequence>MPDAMVGVVPGHRRVGSGSGQFRLRHQSAAGAPGSRASIAPTGSDTLRRRPLSIRLRMVAGPWHQIPRPCVFPFDHGAEGVHGRNLMKGIQQMKLKYAANVAAPLLLAVGAMTCAMPSANAAENGQPSRRYELVHEIMMKWGPFVAETYQITPQAWAREMGDLFATSSLDTLQAAANANTLDQMTLAFTSVSSGGASIGGISTQAGDISIQSLGDAAADLVYVPVPPCRIFDTRVAGGIIGAGSTRNLDVTAIGNYSGQGGDASNCNGVGAAGSFAAAAINFSVVTPSAQGFITAFPFNTTRPLAATMAYNPGVIDTTLSIVALDQGPSAAEMSLYSSATTHVVGDIVGYFINPQATALQCVETAQTIDSVAPGATKNTVAPACAAGYTQTSTNCESSTWQMPFVFFSNGTCSAQNNSGGNASLRASRTCCRVPGR</sequence>
<gene>
    <name evidence="1" type="ORF">FKV24_013680</name>
</gene>
<dbReference type="Proteomes" id="UP000320431">
    <property type="component" value="Unassembled WGS sequence"/>
</dbReference>
<organism evidence="1 2">
    <name type="scientific">Marilutibacter maris</name>
    <dbReference type="NCBI Taxonomy" id="1605891"/>
    <lineage>
        <taxon>Bacteria</taxon>
        <taxon>Pseudomonadati</taxon>
        <taxon>Pseudomonadota</taxon>
        <taxon>Gammaproteobacteria</taxon>
        <taxon>Lysobacterales</taxon>
        <taxon>Lysobacteraceae</taxon>
        <taxon>Marilutibacter</taxon>
    </lineage>
</organism>
<name>A0A508A9L7_9GAMM</name>
<dbReference type="AlphaFoldDB" id="A0A508A9L7"/>
<dbReference type="OrthoDB" id="6057456at2"/>
<reference evidence="1 2" key="1">
    <citation type="submission" date="2019-10" db="EMBL/GenBank/DDBJ databases">
        <title>Lysobacter alkalisoli sp. nov., isolated from saline-alkaline soil.</title>
        <authorList>
            <person name="Sun J.-Q."/>
        </authorList>
    </citation>
    <scope>NUCLEOTIDE SEQUENCE [LARGE SCALE GENOMIC DNA]</scope>
    <source>
        <strain evidence="1 2">KCTC 42381</strain>
    </source>
</reference>
<comment type="caution">
    <text evidence="1">The sequence shown here is derived from an EMBL/GenBank/DDBJ whole genome shotgun (WGS) entry which is preliminary data.</text>
</comment>
<protein>
    <submittedName>
        <fullName evidence="1">Uncharacterized protein</fullName>
    </submittedName>
</protein>
<dbReference type="EMBL" id="VICD02000234">
    <property type="protein sequence ID" value="KAB8174838.1"/>
    <property type="molecule type" value="Genomic_DNA"/>
</dbReference>